<dbReference type="SFLD" id="SFLDG01082">
    <property type="entry name" value="B12-binding_domain_containing"/>
    <property type="match status" value="1"/>
</dbReference>
<dbReference type="SFLD" id="SFLDS00029">
    <property type="entry name" value="Radical_SAM"/>
    <property type="match status" value="1"/>
</dbReference>
<keyword evidence="5" id="KW-0411">Iron-sulfur</keyword>
<dbReference type="GO" id="GO:0005829">
    <property type="term" value="C:cytosol"/>
    <property type="evidence" value="ECO:0007669"/>
    <property type="project" value="TreeGrafter"/>
</dbReference>
<dbReference type="Gene3D" id="3.80.30.20">
    <property type="entry name" value="tm_1862 like domain"/>
    <property type="match status" value="1"/>
</dbReference>
<dbReference type="Gene3D" id="3.40.50.280">
    <property type="entry name" value="Cobalamin-binding domain"/>
    <property type="match status" value="1"/>
</dbReference>
<dbReference type="InterPro" id="IPR025274">
    <property type="entry name" value="DUF4070"/>
</dbReference>
<organism evidence="7 8">
    <name type="scientific">Eiseniibacteriota bacterium</name>
    <dbReference type="NCBI Taxonomy" id="2212470"/>
    <lineage>
        <taxon>Bacteria</taxon>
        <taxon>Candidatus Eiseniibacteriota</taxon>
    </lineage>
</organism>
<dbReference type="GO" id="GO:0031419">
    <property type="term" value="F:cobalamin binding"/>
    <property type="evidence" value="ECO:0007669"/>
    <property type="project" value="InterPro"/>
</dbReference>
<dbReference type="Pfam" id="PF04055">
    <property type="entry name" value="Radical_SAM"/>
    <property type="match status" value="1"/>
</dbReference>
<dbReference type="Pfam" id="PF13282">
    <property type="entry name" value="DUF4070"/>
    <property type="match status" value="1"/>
</dbReference>
<keyword evidence="4" id="KW-0408">Iron</keyword>
<dbReference type="Proteomes" id="UP000739538">
    <property type="component" value="Unassembled WGS sequence"/>
</dbReference>
<protein>
    <submittedName>
        <fullName evidence="7">B12-binding domain-containing radical SAM protein</fullName>
    </submittedName>
</protein>
<evidence type="ECO:0000256" key="2">
    <source>
        <dbReference type="ARBA" id="ARBA00022691"/>
    </source>
</evidence>
<dbReference type="InterPro" id="IPR034466">
    <property type="entry name" value="Methyltransferase_Class_B"/>
</dbReference>
<sequence length="492" mass="56388">MNVLLVYPETPSGFWSFHHALRFIGKKASIPPLGLPTVAALLPTDWNKRLLDLNVTQLTDRDLEWADLVLVSGMVVQRSSALEVVRRCRDAGRTVVAGGPLFSEDRESFPEVDHFVLGEAEVILEPFLRDFTDGCAKPIYEPDHFADMSTSPVPAWELVPFRPYASLPIQYSRGCPYDCEFCSVTSLFGHRPRTKSAGQIAAELERMRSLGWNGRVFFVDDNLIGNRRNLRQELLPELIAMRRDGLRMSFHTEASIDLSDDPELMAQMVEAGFDTVFIGIETPDEESLTECGKKRNLNRDLVDSVHRIQRSGLEVQGGFIVGFDHDRPSIFRRQIDFIQRSGITTAMVGLLQAPRGTKLYRRLVSEGRIRGDSTGDNVDGTTNVIPVMDPDVLRRGYREILTKIYSPRNYYRRVRTFLREYRPGRDRHRVDGTQLRAFFHSLYRLGIVGEERSEFWKLLVWIQFRRPRLLPLAVTLAIYGHHFRKVCEVYVK</sequence>
<evidence type="ECO:0000256" key="3">
    <source>
        <dbReference type="ARBA" id="ARBA00022723"/>
    </source>
</evidence>
<dbReference type="PROSITE" id="PS51918">
    <property type="entry name" value="RADICAL_SAM"/>
    <property type="match status" value="1"/>
</dbReference>
<dbReference type="CDD" id="cd01335">
    <property type="entry name" value="Radical_SAM"/>
    <property type="match status" value="1"/>
</dbReference>
<name>A0A956NAH9_UNCEI</name>
<dbReference type="SMART" id="SM00729">
    <property type="entry name" value="Elp3"/>
    <property type="match status" value="1"/>
</dbReference>
<dbReference type="InterPro" id="IPR006638">
    <property type="entry name" value="Elp3/MiaA/NifB-like_rSAM"/>
</dbReference>
<evidence type="ECO:0000256" key="1">
    <source>
        <dbReference type="ARBA" id="ARBA00001966"/>
    </source>
</evidence>
<evidence type="ECO:0000313" key="8">
    <source>
        <dbReference type="Proteomes" id="UP000739538"/>
    </source>
</evidence>
<comment type="cofactor">
    <cofactor evidence="1">
        <name>[4Fe-4S] cluster</name>
        <dbReference type="ChEBI" id="CHEBI:49883"/>
    </cofactor>
</comment>
<evidence type="ECO:0000313" key="7">
    <source>
        <dbReference type="EMBL" id="MCA9755597.1"/>
    </source>
</evidence>
<dbReference type="GO" id="GO:0051536">
    <property type="term" value="F:iron-sulfur cluster binding"/>
    <property type="evidence" value="ECO:0007669"/>
    <property type="project" value="UniProtKB-KW"/>
</dbReference>
<dbReference type="InterPro" id="IPR051198">
    <property type="entry name" value="BchE-like"/>
</dbReference>
<dbReference type="InterPro" id="IPR023404">
    <property type="entry name" value="rSAM_horseshoe"/>
</dbReference>
<keyword evidence="2" id="KW-0949">S-adenosyl-L-methionine</keyword>
<comment type="caution">
    <text evidence="7">The sequence shown here is derived from an EMBL/GenBank/DDBJ whole genome shotgun (WGS) entry which is preliminary data.</text>
</comment>
<dbReference type="InterPro" id="IPR007197">
    <property type="entry name" value="rSAM"/>
</dbReference>
<dbReference type="SUPFAM" id="SSF102114">
    <property type="entry name" value="Radical SAM enzymes"/>
    <property type="match status" value="1"/>
</dbReference>
<dbReference type="InterPro" id="IPR058240">
    <property type="entry name" value="rSAM_sf"/>
</dbReference>
<dbReference type="PANTHER" id="PTHR43409:SF3">
    <property type="entry name" value="HYPOTHETICAL METHYLTRANSFERASE"/>
    <property type="match status" value="1"/>
</dbReference>
<gene>
    <name evidence="7" type="ORF">KDA27_07330</name>
</gene>
<dbReference type="InterPro" id="IPR006158">
    <property type="entry name" value="Cobalamin-bd"/>
</dbReference>
<dbReference type="EMBL" id="JAGQHS010000027">
    <property type="protein sequence ID" value="MCA9755597.1"/>
    <property type="molecule type" value="Genomic_DNA"/>
</dbReference>
<dbReference type="GO" id="GO:0046872">
    <property type="term" value="F:metal ion binding"/>
    <property type="evidence" value="ECO:0007669"/>
    <property type="project" value="UniProtKB-KW"/>
</dbReference>
<dbReference type="GO" id="GO:0003824">
    <property type="term" value="F:catalytic activity"/>
    <property type="evidence" value="ECO:0007669"/>
    <property type="project" value="InterPro"/>
</dbReference>
<dbReference type="SFLD" id="SFLDG01123">
    <property type="entry name" value="methyltransferase_(Class_B)"/>
    <property type="match status" value="1"/>
</dbReference>
<dbReference type="SFLD" id="SFLDF00303">
    <property type="entry name" value="hopanoid_C2-methyltransferase"/>
    <property type="match status" value="1"/>
</dbReference>
<evidence type="ECO:0000256" key="4">
    <source>
        <dbReference type="ARBA" id="ARBA00023004"/>
    </source>
</evidence>
<dbReference type="AlphaFoldDB" id="A0A956NAH9"/>
<reference evidence="7" key="2">
    <citation type="journal article" date="2021" name="Microbiome">
        <title>Successional dynamics and alternative stable states in a saline activated sludge microbial community over 9 years.</title>
        <authorList>
            <person name="Wang Y."/>
            <person name="Ye J."/>
            <person name="Ju F."/>
            <person name="Liu L."/>
            <person name="Boyd J.A."/>
            <person name="Deng Y."/>
            <person name="Parks D.H."/>
            <person name="Jiang X."/>
            <person name="Yin X."/>
            <person name="Woodcroft B.J."/>
            <person name="Tyson G.W."/>
            <person name="Hugenholtz P."/>
            <person name="Polz M.F."/>
            <person name="Zhang T."/>
        </authorList>
    </citation>
    <scope>NUCLEOTIDE SEQUENCE</scope>
    <source>
        <strain evidence="7">HKST-UBA02</strain>
    </source>
</reference>
<evidence type="ECO:0000259" key="6">
    <source>
        <dbReference type="PROSITE" id="PS51918"/>
    </source>
</evidence>
<feature type="domain" description="Radical SAM core" evidence="6">
    <location>
        <begin position="159"/>
        <end position="391"/>
    </location>
</feature>
<dbReference type="Pfam" id="PF02310">
    <property type="entry name" value="B12-binding"/>
    <property type="match status" value="1"/>
</dbReference>
<evidence type="ECO:0000256" key="5">
    <source>
        <dbReference type="ARBA" id="ARBA00023014"/>
    </source>
</evidence>
<proteinExistence type="predicted"/>
<dbReference type="PANTHER" id="PTHR43409">
    <property type="entry name" value="ANAEROBIC MAGNESIUM-PROTOPORPHYRIN IX MONOMETHYL ESTER CYCLASE-RELATED"/>
    <property type="match status" value="1"/>
</dbReference>
<dbReference type="InterPro" id="IPR034530">
    <property type="entry name" value="HpnP-like"/>
</dbReference>
<accession>A0A956NAH9</accession>
<reference evidence="7" key="1">
    <citation type="submission" date="2020-04" db="EMBL/GenBank/DDBJ databases">
        <authorList>
            <person name="Zhang T."/>
        </authorList>
    </citation>
    <scope>NUCLEOTIDE SEQUENCE</scope>
    <source>
        <strain evidence="7">HKST-UBA02</strain>
    </source>
</reference>
<keyword evidence="3" id="KW-0479">Metal-binding</keyword>